<sequence length="188" mass="19301">MTRRLAPAGAGTMIIAALLAGCAMTPTTSPTPTPTSAASAPTASPPEPTTSAEPTAAPADVTCDDVLTDAEYASLEADGLVPRTENVVTLGPVMADLADEGALVCNWAKPQSDIAMWVVRLPESDAAWQARRDELLAAGWTEGDEPLPSTLTAPADYDSNYIPAIGHADGVTYFVSGARFLTSIAALG</sequence>
<keyword evidence="4" id="KW-1185">Reference proteome</keyword>
<feature type="compositionally biased region" description="Low complexity" evidence="1">
    <location>
        <begin position="49"/>
        <end position="59"/>
    </location>
</feature>
<reference evidence="4" key="1">
    <citation type="journal article" date="2019" name="Int. J. Syst. Evol. Microbiol.">
        <title>The Global Catalogue of Microorganisms (GCM) 10K type strain sequencing project: providing services to taxonomists for standard genome sequencing and annotation.</title>
        <authorList>
            <consortium name="The Broad Institute Genomics Platform"/>
            <consortium name="The Broad Institute Genome Sequencing Center for Infectious Disease"/>
            <person name="Wu L."/>
            <person name="Ma J."/>
        </authorList>
    </citation>
    <scope>NUCLEOTIDE SEQUENCE [LARGE SCALE GENOMIC DNA]</scope>
    <source>
        <strain evidence="4">CGMCC 1.12192</strain>
    </source>
</reference>
<gene>
    <name evidence="3" type="ORF">ACFPER_04405</name>
</gene>
<evidence type="ECO:0000256" key="1">
    <source>
        <dbReference type="SAM" id="MobiDB-lite"/>
    </source>
</evidence>
<evidence type="ECO:0000313" key="3">
    <source>
        <dbReference type="EMBL" id="MFC4828021.1"/>
    </source>
</evidence>
<feature type="signal peptide" evidence="2">
    <location>
        <begin position="1"/>
        <end position="25"/>
    </location>
</feature>
<name>A0ABV9R3J8_9MICO</name>
<dbReference type="RefSeq" id="WP_204390891.1">
    <property type="nucleotide sequence ID" value="NZ_JAFBBW010000001.1"/>
</dbReference>
<evidence type="ECO:0008006" key="5">
    <source>
        <dbReference type="Google" id="ProtNLM"/>
    </source>
</evidence>
<feature type="region of interest" description="Disordered" evidence="1">
    <location>
        <begin position="26"/>
        <end position="59"/>
    </location>
</feature>
<feature type="chain" id="PRO_5046871377" description="DUF3558 domain-containing protein" evidence="2">
    <location>
        <begin position="26"/>
        <end position="188"/>
    </location>
</feature>
<comment type="caution">
    <text evidence="3">The sequence shown here is derived from an EMBL/GenBank/DDBJ whole genome shotgun (WGS) entry which is preliminary data.</text>
</comment>
<evidence type="ECO:0000313" key="4">
    <source>
        <dbReference type="Proteomes" id="UP001595960"/>
    </source>
</evidence>
<dbReference type="Proteomes" id="UP001595960">
    <property type="component" value="Unassembled WGS sequence"/>
</dbReference>
<proteinExistence type="predicted"/>
<feature type="compositionally biased region" description="Low complexity" evidence="1">
    <location>
        <begin position="26"/>
        <end position="42"/>
    </location>
</feature>
<dbReference type="EMBL" id="JBHSJC010000001">
    <property type="protein sequence ID" value="MFC4828021.1"/>
    <property type="molecule type" value="Genomic_DNA"/>
</dbReference>
<evidence type="ECO:0000256" key="2">
    <source>
        <dbReference type="SAM" id="SignalP"/>
    </source>
</evidence>
<protein>
    <recommendedName>
        <fullName evidence="5">DUF3558 domain-containing protein</fullName>
    </recommendedName>
</protein>
<accession>A0ABV9R3J8</accession>
<dbReference type="PROSITE" id="PS51257">
    <property type="entry name" value="PROKAR_LIPOPROTEIN"/>
    <property type="match status" value="1"/>
</dbReference>
<organism evidence="3 4">
    <name type="scientific">Agromyces aurantiacus</name>
    <dbReference type="NCBI Taxonomy" id="165814"/>
    <lineage>
        <taxon>Bacteria</taxon>
        <taxon>Bacillati</taxon>
        <taxon>Actinomycetota</taxon>
        <taxon>Actinomycetes</taxon>
        <taxon>Micrococcales</taxon>
        <taxon>Microbacteriaceae</taxon>
        <taxon>Agromyces</taxon>
    </lineage>
</organism>
<keyword evidence="2" id="KW-0732">Signal</keyword>